<evidence type="ECO:0000313" key="3">
    <source>
        <dbReference type="Proteomes" id="UP000516439"/>
    </source>
</evidence>
<organism evidence="2 3">
    <name type="scientific">Pedobacter riviphilus</name>
    <dbReference type="NCBI Taxonomy" id="2766984"/>
    <lineage>
        <taxon>Bacteria</taxon>
        <taxon>Pseudomonadati</taxon>
        <taxon>Bacteroidota</taxon>
        <taxon>Sphingobacteriia</taxon>
        <taxon>Sphingobacteriales</taxon>
        <taxon>Sphingobacteriaceae</taxon>
        <taxon>Pedobacter</taxon>
    </lineage>
</organism>
<reference evidence="2 3" key="1">
    <citation type="submission" date="2020-09" db="EMBL/GenBank/DDBJ databases">
        <title>Pedobacter sp. SW-16 isolated from soil near Yeocheon.</title>
        <authorList>
            <person name="Im H.S."/>
            <person name="Joung Y."/>
            <person name="Lee S.-S."/>
        </authorList>
    </citation>
    <scope>NUCLEOTIDE SEQUENCE [LARGE SCALE GENOMIC DNA]</scope>
    <source>
        <strain evidence="2 3">SW-16</strain>
    </source>
</reference>
<dbReference type="Gene3D" id="1.20.144.10">
    <property type="entry name" value="Phosphatidic acid phosphatase type 2/haloperoxidase"/>
    <property type="match status" value="1"/>
</dbReference>
<dbReference type="RefSeq" id="WP_190328880.1">
    <property type="nucleotide sequence ID" value="NZ_CP061171.1"/>
</dbReference>
<dbReference type="SUPFAM" id="SSF48317">
    <property type="entry name" value="Acid phosphatase/Vanadium-dependent haloperoxidase"/>
    <property type="match status" value="1"/>
</dbReference>
<feature type="domain" description="Phosphatidic acid phosphatase type 2/haloperoxidase" evidence="1">
    <location>
        <begin position="158"/>
        <end position="259"/>
    </location>
</feature>
<name>A0ABX6TNM4_9SPHI</name>
<dbReference type="InterPro" id="IPR036938">
    <property type="entry name" value="PAP2/HPO_sf"/>
</dbReference>
<dbReference type="Proteomes" id="UP000516439">
    <property type="component" value="Chromosome"/>
</dbReference>
<dbReference type="PANTHER" id="PTHR14969:SF13">
    <property type="entry name" value="AT30094P"/>
    <property type="match status" value="1"/>
</dbReference>
<gene>
    <name evidence="2" type="ORF">H9N25_10685</name>
</gene>
<evidence type="ECO:0000259" key="1">
    <source>
        <dbReference type="SMART" id="SM00014"/>
    </source>
</evidence>
<dbReference type="Pfam" id="PF01569">
    <property type="entry name" value="PAP2"/>
    <property type="match status" value="1"/>
</dbReference>
<dbReference type="InterPro" id="IPR000326">
    <property type="entry name" value="PAP2/HPO"/>
</dbReference>
<dbReference type="PANTHER" id="PTHR14969">
    <property type="entry name" value="SPHINGOSINE-1-PHOSPHATE PHOSPHOHYDROLASE"/>
    <property type="match status" value="1"/>
</dbReference>
<proteinExistence type="predicted"/>
<dbReference type="EMBL" id="CP061171">
    <property type="protein sequence ID" value="QNR86811.1"/>
    <property type="molecule type" value="Genomic_DNA"/>
</dbReference>
<sequence length="418" mass="45643">MKNTCKHILGLRFYPVTRIACYSSILIVLLTAADSCGQESPKVDSSGKFIPGPLQAEENNMLNRQKTIFPSGLHLYDEVNSNGFLKNRLSGNTIVPAILLAGSLSSWHARGAFQQLRNQYLPTFNKKFDDYLQYAPALTVLSLKLSGVKGRYETKRTFVSYAFSALIMAGITNALKYSTKVERPDGSSRNSFPSGHTANAFMNATFLHQQYGDQSWLLSAGGYTSAVLTGAGRQFNNRHWISDVLAGAAIGIASAELGHYLAGKLFKNGSALSPLSNNGSGLDKNGYLGIRMDYRMPLNANNENIYVGPGSGMSIDAGWLVNKYLGIGAEAGLFAHPVFFELSDQHDKVTATGRYLRAGPFFRQELGSDWTLNSRLMFGIGQGSSMVSHQIAIALSKDRASVFNWELESISKRKSTSI</sequence>
<protein>
    <submittedName>
        <fullName evidence="2">Phosphatase PAP2 family protein</fullName>
    </submittedName>
</protein>
<evidence type="ECO:0000313" key="2">
    <source>
        <dbReference type="EMBL" id="QNR86811.1"/>
    </source>
</evidence>
<dbReference type="CDD" id="cd03394">
    <property type="entry name" value="PAP2_like_5"/>
    <property type="match status" value="1"/>
</dbReference>
<keyword evidence="3" id="KW-1185">Reference proteome</keyword>
<accession>A0ABX6TNM4</accession>
<dbReference type="SMART" id="SM00014">
    <property type="entry name" value="acidPPc"/>
    <property type="match status" value="1"/>
</dbReference>